<evidence type="ECO:0000313" key="4">
    <source>
        <dbReference type="EMBL" id="THW67161.1"/>
    </source>
</evidence>
<name>A0A4S9CFE9_AURPU</name>
<reference evidence="6 7" key="1">
    <citation type="submission" date="2018-10" db="EMBL/GenBank/DDBJ databases">
        <title>Fifty Aureobasidium pullulans genomes reveal a recombining polyextremotolerant generalist.</title>
        <authorList>
            <person name="Gostincar C."/>
            <person name="Turk M."/>
            <person name="Zajc J."/>
            <person name="Gunde-Cimerman N."/>
        </authorList>
    </citation>
    <scope>NUCLEOTIDE SEQUENCE [LARGE SCALE GENOMIC DNA]</scope>
    <source>
        <strain evidence="4 7">EXF-10751</strain>
        <strain evidence="5 6">EXF-3380</strain>
    </source>
</reference>
<dbReference type="Gene3D" id="2.60.40.760">
    <property type="entry name" value="Expansin, cellulose-binding-like domain"/>
    <property type="match status" value="1"/>
</dbReference>
<dbReference type="NCBIfam" id="NF041144">
    <property type="entry name" value="expansin_EXLX1"/>
    <property type="match status" value="1"/>
</dbReference>
<dbReference type="SMART" id="SM00837">
    <property type="entry name" value="DPBB_1"/>
    <property type="match status" value="1"/>
</dbReference>
<dbReference type="EMBL" id="QZAN01000004">
    <property type="protein sequence ID" value="THW67161.1"/>
    <property type="molecule type" value="Genomic_DNA"/>
</dbReference>
<accession>A0A4S9CFE9</accession>
<feature type="chain" id="PRO_5044089730" evidence="2">
    <location>
        <begin position="26"/>
        <end position="246"/>
    </location>
</feature>
<dbReference type="CDD" id="cd22272">
    <property type="entry name" value="DPBB_EXLX1-like"/>
    <property type="match status" value="1"/>
</dbReference>
<dbReference type="Pfam" id="PF03330">
    <property type="entry name" value="DPBB_1"/>
    <property type="match status" value="1"/>
</dbReference>
<dbReference type="Proteomes" id="UP000304947">
    <property type="component" value="Unassembled WGS sequence"/>
</dbReference>
<evidence type="ECO:0000313" key="7">
    <source>
        <dbReference type="Proteomes" id="UP000310421"/>
    </source>
</evidence>
<gene>
    <name evidence="5" type="ORF">D6C83_05585</name>
    <name evidence="4" type="ORF">D6D20_00856</name>
</gene>
<dbReference type="InterPro" id="IPR007112">
    <property type="entry name" value="Expansin/allergen_DPBB_dom"/>
</dbReference>
<dbReference type="SUPFAM" id="SSF50685">
    <property type="entry name" value="Barwin-like endoglucanases"/>
    <property type="match status" value="1"/>
</dbReference>
<dbReference type="InterPro" id="IPR009009">
    <property type="entry name" value="RlpA-like_DPBB"/>
</dbReference>
<dbReference type="InterPro" id="IPR051477">
    <property type="entry name" value="Expansin_CellWall"/>
</dbReference>
<dbReference type="InterPro" id="IPR036749">
    <property type="entry name" value="Expansin_CBD_sf"/>
</dbReference>
<dbReference type="AlphaFoldDB" id="A0A4S9CFE9"/>
<dbReference type="Gene3D" id="2.40.40.10">
    <property type="entry name" value="RlpA-like domain"/>
    <property type="match status" value="1"/>
</dbReference>
<sequence>MPPGPVIAFIFNMLFSISTFAAVSAFASAALGAALPVSANPNTVAKRALTGEATFYGGNTSGGQCSFTEYTLPSGVYGTALSDSNWSNAANCGACVSVKGPNGKSITAMITDQCPGCGTNHLDLYENAFTQLAAKSAGIINVSWDYVACPITSPLSIHMKSGVSQYWFSAQVVNAKRRTTKLEVSTDSGKTWKAAARTTYNFFEISSGSGATSAWIRVTSETGSTVTVKNVSQTGDVRATATANYA</sequence>
<dbReference type="EMBL" id="QZBU01001841">
    <property type="protein sequence ID" value="TIA45979.1"/>
    <property type="molecule type" value="Genomic_DNA"/>
</dbReference>
<dbReference type="InterPro" id="IPR049818">
    <property type="entry name" value="Expansin_EXLX1-like"/>
</dbReference>
<feature type="domain" description="Expansin-like EG45" evidence="3">
    <location>
        <begin position="62"/>
        <end position="154"/>
    </location>
</feature>
<dbReference type="PANTHER" id="PTHR31836:SF21">
    <property type="entry name" value="EXPANSIN-LIKE PROTEIN 7"/>
    <property type="match status" value="1"/>
</dbReference>
<dbReference type="PANTHER" id="PTHR31836">
    <property type="match status" value="1"/>
</dbReference>
<dbReference type="PROSITE" id="PS50842">
    <property type="entry name" value="EXPANSIN_EG45"/>
    <property type="match status" value="1"/>
</dbReference>
<protein>
    <submittedName>
        <fullName evidence="4">Barwin-like endoglucanase</fullName>
    </submittedName>
</protein>
<evidence type="ECO:0000259" key="3">
    <source>
        <dbReference type="PROSITE" id="PS50842"/>
    </source>
</evidence>
<evidence type="ECO:0000313" key="6">
    <source>
        <dbReference type="Proteomes" id="UP000304947"/>
    </source>
</evidence>
<dbReference type="Proteomes" id="UP000310421">
    <property type="component" value="Unassembled WGS sequence"/>
</dbReference>
<dbReference type="SUPFAM" id="SSF49590">
    <property type="entry name" value="PHL pollen allergen"/>
    <property type="match status" value="1"/>
</dbReference>
<keyword evidence="1 2" id="KW-0732">Signal</keyword>
<evidence type="ECO:0000256" key="1">
    <source>
        <dbReference type="ARBA" id="ARBA00022729"/>
    </source>
</evidence>
<comment type="caution">
    <text evidence="4">The sequence shown here is derived from an EMBL/GenBank/DDBJ whole genome shotgun (WGS) entry which is preliminary data.</text>
</comment>
<dbReference type="InterPro" id="IPR036908">
    <property type="entry name" value="RlpA-like_sf"/>
</dbReference>
<proteinExistence type="predicted"/>
<organism evidence="4 7">
    <name type="scientific">Aureobasidium pullulans</name>
    <name type="common">Black yeast</name>
    <name type="synonym">Pullularia pullulans</name>
    <dbReference type="NCBI Taxonomy" id="5580"/>
    <lineage>
        <taxon>Eukaryota</taxon>
        <taxon>Fungi</taxon>
        <taxon>Dikarya</taxon>
        <taxon>Ascomycota</taxon>
        <taxon>Pezizomycotina</taxon>
        <taxon>Dothideomycetes</taxon>
        <taxon>Dothideomycetidae</taxon>
        <taxon>Dothideales</taxon>
        <taxon>Saccotheciaceae</taxon>
        <taxon>Aureobasidium</taxon>
    </lineage>
</organism>
<evidence type="ECO:0000313" key="5">
    <source>
        <dbReference type="EMBL" id="TIA45979.1"/>
    </source>
</evidence>
<evidence type="ECO:0000256" key="2">
    <source>
        <dbReference type="SAM" id="SignalP"/>
    </source>
</evidence>
<feature type="signal peptide" evidence="2">
    <location>
        <begin position="1"/>
        <end position="25"/>
    </location>
</feature>